<accession>A0A095AQJ0</accession>
<protein>
    <recommendedName>
        <fullName evidence="3">Egg protein CP391S-like protein</fullName>
    </recommendedName>
</protein>
<proteinExistence type="predicted"/>
<feature type="non-terminal residue" evidence="2">
    <location>
        <position position="193"/>
    </location>
</feature>
<keyword evidence="1" id="KW-1133">Transmembrane helix</keyword>
<name>A0A095AQJ0_SCHHA</name>
<sequence length="193" mass="22047">ETTPIVTNLIYPNGKISIYYENILSKISENKKLGIRGFFQCDSGRTEHDIAVPVEWIKSGTLVEYEFIGTVCPIHNSSEACLNATTPNITCIWCEKWNTCIDSNHQDNHFFKVNGCHYKNPDVSDVSSSTPINHEETTLGIPEVPNATTEITQESGRNKSLWYLYIVILSVIFFAVCIGCVIWRWLYKTRRYN</sequence>
<organism evidence="2">
    <name type="scientific">Schistosoma haematobium</name>
    <name type="common">Blood fluke</name>
    <dbReference type="NCBI Taxonomy" id="6185"/>
    <lineage>
        <taxon>Eukaryota</taxon>
        <taxon>Metazoa</taxon>
        <taxon>Spiralia</taxon>
        <taxon>Lophotrochozoa</taxon>
        <taxon>Platyhelminthes</taxon>
        <taxon>Trematoda</taxon>
        <taxon>Digenea</taxon>
        <taxon>Strigeidida</taxon>
        <taxon>Schistosomatoidea</taxon>
        <taxon>Schistosomatidae</taxon>
        <taxon>Schistosoma</taxon>
    </lineage>
</organism>
<evidence type="ECO:0000256" key="1">
    <source>
        <dbReference type="SAM" id="Phobius"/>
    </source>
</evidence>
<keyword evidence="1" id="KW-0472">Membrane</keyword>
<dbReference type="EMBL" id="KL250790">
    <property type="protein sequence ID" value="KGB36591.1"/>
    <property type="molecule type" value="Genomic_DNA"/>
</dbReference>
<feature type="transmembrane region" description="Helical" evidence="1">
    <location>
        <begin position="162"/>
        <end position="187"/>
    </location>
</feature>
<gene>
    <name evidence="2" type="ORF">MS3_04894</name>
</gene>
<keyword evidence="1" id="KW-0812">Transmembrane</keyword>
<reference evidence="2" key="1">
    <citation type="journal article" date="2012" name="Nat. Genet.">
        <title>Whole-genome sequence of Schistosoma haematobium.</title>
        <authorList>
            <person name="Young N.D."/>
            <person name="Jex A.R."/>
            <person name="Li B."/>
            <person name="Liu S."/>
            <person name="Yang L."/>
            <person name="Xiong Z."/>
            <person name="Li Y."/>
            <person name="Cantacessi C."/>
            <person name="Hall R.S."/>
            <person name="Xu X."/>
            <person name="Chen F."/>
            <person name="Wu X."/>
            <person name="Zerlotini A."/>
            <person name="Oliveira G."/>
            <person name="Hofmann A."/>
            <person name="Zhang G."/>
            <person name="Fang X."/>
            <person name="Kang Y."/>
            <person name="Campbell B.E."/>
            <person name="Loukas A."/>
            <person name="Ranganathan S."/>
            <person name="Rollinson D."/>
            <person name="Rinaldi G."/>
            <person name="Brindley P.J."/>
            <person name="Yang H."/>
            <person name="Wang J."/>
            <person name="Wang J."/>
            <person name="Gasser R.B."/>
        </authorList>
    </citation>
    <scope>NUCLEOTIDE SEQUENCE [LARGE SCALE GENOMIC DNA]</scope>
</reference>
<feature type="non-terminal residue" evidence="2">
    <location>
        <position position="1"/>
    </location>
</feature>
<evidence type="ECO:0008006" key="3">
    <source>
        <dbReference type="Google" id="ProtNLM"/>
    </source>
</evidence>
<evidence type="ECO:0000313" key="2">
    <source>
        <dbReference type="EMBL" id="KGB36591.1"/>
    </source>
</evidence>
<dbReference type="AlphaFoldDB" id="A0A095AQJ0"/>